<dbReference type="GO" id="GO:0051301">
    <property type="term" value="P:cell division"/>
    <property type="evidence" value="ECO:0007669"/>
    <property type="project" value="UniProtKB-KW"/>
</dbReference>
<protein>
    <recommendedName>
        <fullName evidence="2">Cell division protein ZapA</fullName>
    </recommendedName>
    <alternativeName>
        <fullName evidence="9">Z ring-associated protein ZapA</fullName>
    </alternativeName>
</protein>
<dbReference type="EMBL" id="JAFBFH010000009">
    <property type="protein sequence ID" value="MBM7714758.1"/>
    <property type="molecule type" value="Genomic_DNA"/>
</dbReference>
<dbReference type="InterPro" id="IPR007838">
    <property type="entry name" value="Cell_div_ZapA-like"/>
</dbReference>
<reference evidence="10 11" key="1">
    <citation type="submission" date="2021-01" db="EMBL/GenBank/DDBJ databases">
        <title>Genomic Encyclopedia of Type Strains, Phase IV (KMG-IV): sequencing the most valuable type-strain genomes for metagenomic binning, comparative biology and taxonomic classification.</title>
        <authorList>
            <person name="Goeker M."/>
        </authorList>
    </citation>
    <scope>NUCLEOTIDE SEQUENCE [LARGE SCALE GENOMIC DNA]</scope>
    <source>
        <strain evidence="10 11">DSM 105453</strain>
    </source>
</reference>
<keyword evidence="11" id="KW-1185">Reference proteome</keyword>
<gene>
    <name evidence="10" type="ORF">JOC94_001730</name>
</gene>
<dbReference type="NCBIfam" id="NF010724">
    <property type="entry name" value="PRK14126.1"/>
    <property type="match status" value="1"/>
</dbReference>
<evidence type="ECO:0000256" key="4">
    <source>
        <dbReference type="ARBA" id="ARBA00022618"/>
    </source>
</evidence>
<organism evidence="10 11">
    <name type="scientific">Siminovitchia thermophila</name>
    <dbReference type="NCBI Taxonomy" id="1245522"/>
    <lineage>
        <taxon>Bacteria</taxon>
        <taxon>Bacillati</taxon>
        <taxon>Bacillota</taxon>
        <taxon>Bacilli</taxon>
        <taxon>Bacillales</taxon>
        <taxon>Bacillaceae</taxon>
        <taxon>Siminovitchia</taxon>
    </lineage>
</organism>
<evidence type="ECO:0000256" key="3">
    <source>
        <dbReference type="ARBA" id="ARBA00022490"/>
    </source>
</evidence>
<dbReference type="PANTHER" id="PTHR34981">
    <property type="entry name" value="CELL DIVISION PROTEIN ZAPA"/>
    <property type="match status" value="1"/>
</dbReference>
<comment type="caution">
    <text evidence="10">The sequence shown here is derived from an EMBL/GenBank/DDBJ whole genome shotgun (WGS) entry which is preliminary data.</text>
</comment>
<comment type="subunit">
    <text evidence="8">Homodimer. Interacts with FtsZ.</text>
</comment>
<comment type="function">
    <text evidence="7">Activator of cell division through the inhibition of FtsZ GTPase activity, therefore promoting FtsZ assembly into bundles of protofilaments necessary for the formation of the division Z ring. It is recruited early at mid-cell but it is not essential for cell division.</text>
</comment>
<dbReference type="Gene3D" id="6.10.250.790">
    <property type="match status" value="1"/>
</dbReference>
<dbReference type="InterPro" id="IPR036192">
    <property type="entry name" value="Cell_div_ZapA-like_sf"/>
</dbReference>
<keyword evidence="6" id="KW-0131">Cell cycle</keyword>
<evidence type="ECO:0000256" key="2">
    <source>
        <dbReference type="ARBA" id="ARBA00015195"/>
    </source>
</evidence>
<proteinExistence type="predicted"/>
<evidence type="ECO:0000313" key="11">
    <source>
        <dbReference type="Proteomes" id="UP000823485"/>
    </source>
</evidence>
<keyword evidence="4 10" id="KW-0132">Cell division</keyword>
<dbReference type="Pfam" id="PF05164">
    <property type="entry name" value="ZapA"/>
    <property type="match status" value="1"/>
</dbReference>
<evidence type="ECO:0000256" key="6">
    <source>
        <dbReference type="ARBA" id="ARBA00023306"/>
    </source>
</evidence>
<evidence type="ECO:0000313" key="10">
    <source>
        <dbReference type="EMBL" id="MBM7714758.1"/>
    </source>
</evidence>
<dbReference type="SUPFAM" id="SSF102829">
    <property type="entry name" value="Cell division protein ZapA-like"/>
    <property type="match status" value="1"/>
</dbReference>
<dbReference type="InterPro" id="IPR053712">
    <property type="entry name" value="Bac_CellDiv_Activator"/>
</dbReference>
<evidence type="ECO:0000256" key="9">
    <source>
        <dbReference type="ARBA" id="ARBA00033158"/>
    </source>
</evidence>
<name>A0ABS2R594_9BACI</name>
<evidence type="ECO:0000256" key="8">
    <source>
        <dbReference type="ARBA" id="ARBA00026068"/>
    </source>
</evidence>
<evidence type="ECO:0000256" key="1">
    <source>
        <dbReference type="ARBA" id="ARBA00004496"/>
    </source>
</evidence>
<evidence type="ECO:0000256" key="7">
    <source>
        <dbReference type="ARBA" id="ARBA00024910"/>
    </source>
</evidence>
<comment type="subcellular location">
    <subcellularLocation>
        <location evidence="1">Cytoplasm</location>
    </subcellularLocation>
</comment>
<keyword evidence="3" id="KW-0963">Cytoplasm</keyword>
<sequence>MSGNQKIRTPVTIYGQHYIITGTETSAHVKKVARLVDEKMYEIRSANPNLDTSKLAVLTAVNAVHDYIKLHERFEHLEKELERLKE</sequence>
<keyword evidence="5" id="KW-0717">Septation</keyword>
<dbReference type="PANTHER" id="PTHR34981:SF1">
    <property type="entry name" value="CELL DIVISION PROTEIN ZAPA"/>
    <property type="match status" value="1"/>
</dbReference>
<evidence type="ECO:0000256" key="5">
    <source>
        <dbReference type="ARBA" id="ARBA00023210"/>
    </source>
</evidence>
<dbReference type="Proteomes" id="UP000823485">
    <property type="component" value="Unassembled WGS sequence"/>
</dbReference>
<dbReference type="RefSeq" id="WP_077110142.1">
    <property type="nucleotide sequence ID" value="NZ_JAFBFH010000009.1"/>
</dbReference>
<accession>A0ABS2R594</accession>